<reference evidence="3 4" key="1">
    <citation type="submission" date="2018-07" db="EMBL/GenBank/DDBJ databases">
        <title>Genome sequence of Rhodococcus rhodnii ATCC 35071 from Rhodnius prolixus.</title>
        <authorList>
            <person name="Patel V."/>
            <person name="Vogel K.J."/>
        </authorList>
    </citation>
    <scope>NUCLEOTIDE SEQUENCE [LARGE SCALE GENOMIC DNA]</scope>
    <source>
        <strain evidence="3 4">ATCC 35071</strain>
    </source>
</reference>
<dbReference type="Proteomes" id="UP000471120">
    <property type="component" value="Unassembled WGS sequence"/>
</dbReference>
<gene>
    <name evidence="3" type="ORF">DW322_06060</name>
</gene>
<name>A0A6P2CAT3_9NOCA</name>
<dbReference type="InterPro" id="IPR001387">
    <property type="entry name" value="Cro/C1-type_HTH"/>
</dbReference>
<feature type="domain" description="HTH cro/C1-type" evidence="2">
    <location>
        <begin position="18"/>
        <end position="72"/>
    </location>
</feature>
<sequence>MAGALTDAPPDVSLGSAIRARRRELGRTLVQIATDTGLSHSFLSQIERGLARPSMRSLYLIASALATTQQSLLARSAGAADTAARPTAARTTGPAADQGVHAARLVDHEPGYADVTEMTVTTDTFAEFFRHSRRELVYVVAGTIEVELRMPGCAESEYHVLTARESIVCPGGIDHRHRRHGVGPAVVVLDHSGGAGDED</sequence>
<dbReference type="EMBL" id="QRCM01000001">
    <property type="protein sequence ID" value="TXG89859.1"/>
    <property type="molecule type" value="Genomic_DNA"/>
</dbReference>
<dbReference type="Gene3D" id="1.10.260.40">
    <property type="entry name" value="lambda repressor-like DNA-binding domains"/>
    <property type="match status" value="1"/>
</dbReference>
<keyword evidence="1" id="KW-0238">DNA-binding</keyword>
<dbReference type="SUPFAM" id="SSF47413">
    <property type="entry name" value="lambda repressor-like DNA-binding domains"/>
    <property type="match status" value="1"/>
</dbReference>
<comment type="caution">
    <text evidence="3">The sequence shown here is derived from an EMBL/GenBank/DDBJ whole genome shotgun (WGS) entry which is preliminary data.</text>
</comment>
<dbReference type="PROSITE" id="PS50943">
    <property type="entry name" value="HTH_CROC1"/>
    <property type="match status" value="1"/>
</dbReference>
<dbReference type="Pfam" id="PF07883">
    <property type="entry name" value="Cupin_2"/>
    <property type="match status" value="1"/>
</dbReference>
<evidence type="ECO:0000256" key="1">
    <source>
        <dbReference type="ARBA" id="ARBA00023125"/>
    </source>
</evidence>
<dbReference type="PANTHER" id="PTHR46797">
    <property type="entry name" value="HTH-TYPE TRANSCRIPTIONAL REGULATOR"/>
    <property type="match status" value="1"/>
</dbReference>
<dbReference type="Gene3D" id="2.60.120.10">
    <property type="entry name" value="Jelly Rolls"/>
    <property type="match status" value="1"/>
</dbReference>
<dbReference type="InterPro" id="IPR010982">
    <property type="entry name" value="Lambda_DNA-bd_dom_sf"/>
</dbReference>
<evidence type="ECO:0000259" key="2">
    <source>
        <dbReference type="PROSITE" id="PS50943"/>
    </source>
</evidence>
<dbReference type="InterPro" id="IPR014710">
    <property type="entry name" value="RmlC-like_jellyroll"/>
</dbReference>
<dbReference type="InterPro" id="IPR013096">
    <property type="entry name" value="Cupin_2"/>
</dbReference>
<dbReference type="PANTHER" id="PTHR46797:SF1">
    <property type="entry name" value="METHYLPHOSPHONATE SYNTHASE"/>
    <property type="match status" value="1"/>
</dbReference>
<dbReference type="GO" id="GO:0003677">
    <property type="term" value="F:DNA binding"/>
    <property type="evidence" value="ECO:0007669"/>
    <property type="project" value="UniProtKB-KW"/>
</dbReference>
<proteinExistence type="predicted"/>
<dbReference type="CDD" id="cd00093">
    <property type="entry name" value="HTH_XRE"/>
    <property type="match status" value="1"/>
</dbReference>
<dbReference type="Pfam" id="PF01381">
    <property type="entry name" value="HTH_3"/>
    <property type="match status" value="1"/>
</dbReference>
<evidence type="ECO:0000313" key="4">
    <source>
        <dbReference type="Proteomes" id="UP000471120"/>
    </source>
</evidence>
<protein>
    <submittedName>
        <fullName evidence="3">Helix-turn-helix domain-containing protein</fullName>
    </submittedName>
</protein>
<evidence type="ECO:0000313" key="3">
    <source>
        <dbReference type="EMBL" id="TXG89859.1"/>
    </source>
</evidence>
<dbReference type="SMART" id="SM00530">
    <property type="entry name" value="HTH_XRE"/>
    <property type="match status" value="1"/>
</dbReference>
<dbReference type="InterPro" id="IPR011051">
    <property type="entry name" value="RmlC_Cupin_sf"/>
</dbReference>
<dbReference type="InterPro" id="IPR050807">
    <property type="entry name" value="TransReg_Diox_bact_type"/>
</dbReference>
<dbReference type="SUPFAM" id="SSF51182">
    <property type="entry name" value="RmlC-like cupins"/>
    <property type="match status" value="1"/>
</dbReference>
<organism evidence="3 4">
    <name type="scientific">Rhodococcus rhodnii</name>
    <dbReference type="NCBI Taxonomy" id="38312"/>
    <lineage>
        <taxon>Bacteria</taxon>
        <taxon>Bacillati</taxon>
        <taxon>Actinomycetota</taxon>
        <taxon>Actinomycetes</taxon>
        <taxon>Mycobacteriales</taxon>
        <taxon>Nocardiaceae</taxon>
        <taxon>Rhodococcus</taxon>
    </lineage>
</organism>
<dbReference type="RefSeq" id="WP_010839950.1">
    <property type="nucleotide sequence ID" value="NZ_QRCM01000001.1"/>
</dbReference>
<dbReference type="GO" id="GO:0003700">
    <property type="term" value="F:DNA-binding transcription factor activity"/>
    <property type="evidence" value="ECO:0007669"/>
    <property type="project" value="TreeGrafter"/>
</dbReference>
<accession>A0A6P2CAT3</accession>
<dbReference type="GO" id="GO:0005829">
    <property type="term" value="C:cytosol"/>
    <property type="evidence" value="ECO:0007669"/>
    <property type="project" value="TreeGrafter"/>
</dbReference>
<dbReference type="AlphaFoldDB" id="A0A6P2CAT3"/>